<evidence type="ECO:0000256" key="1">
    <source>
        <dbReference type="ARBA" id="ARBA00004651"/>
    </source>
</evidence>
<feature type="transmembrane region" description="Helical" evidence="10">
    <location>
        <begin position="975"/>
        <end position="1002"/>
    </location>
</feature>
<evidence type="ECO:0000256" key="4">
    <source>
        <dbReference type="ARBA" id="ARBA00022741"/>
    </source>
</evidence>
<evidence type="ECO:0000256" key="6">
    <source>
        <dbReference type="ARBA" id="ARBA00022967"/>
    </source>
</evidence>
<dbReference type="AlphaFoldDB" id="A0A1S8B4Q3"/>
<dbReference type="SFLD" id="SFLDG00002">
    <property type="entry name" value="C1.7:_P-type_atpase_like"/>
    <property type="match status" value="1"/>
</dbReference>
<dbReference type="SUPFAM" id="SSF81665">
    <property type="entry name" value="Calcium ATPase, transmembrane domain M"/>
    <property type="match status" value="1"/>
</dbReference>
<dbReference type="PANTHER" id="PTHR43294">
    <property type="entry name" value="SODIUM/POTASSIUM-TRANSPORTING ATPASE SUBUNIT ALPHA"/>
    <property type="match status" value="1"/>
</dbReference>
<evidence type="ECO:0000259" key="11">
    <source>
        <dbReference type="SMART" id="SM00831"/>
    </source>
</evidence>
<dbReference type="SFLD" id="SFLDF00027">
    <property type="entry name" value="p-type_atpase"/>
    <property type="match status" value="1"/>
</dbReference>
<feature type="domain" description="Cation-transporting P-type ATPase N-terminal" evidence="11">
    <location>
        <begin position="120"/>
        <end position="193"/>
    </location>
</feature>
<dbReference type="InterPro" id="IPR023214">
    <property type="entry name" value="HAD_sf"/>
</dbReference>
<feature type="region of interest" description="Disordered" evidence="9">
    <location>
        <begin position="45"/>
        <end position="64"/>
    </location>
</feature>
<dbReference type="GO" id="GO:0005886">
    <property type="term" value="C:plasma membrane"/>
    <property type="evidence" value="ECO:0007669"/>
    <property type="project" value="UniProtKB-SubCell"/>
</dbReference>
<evidence type="ECO:0000256" key="3">
    <source>
        <dbReference type="ARBA" id="ARBA00022692"/>
    </source>
</evidence>
<dbReference type="Pfam" id="PF08282">
    <property type="entry name" value="Hydrolase_3"/>
    <property type="match status" value="1"/>
</dbReference>
<feature type="compositionally biased region" description="Polar residues" evidence="9">
    <location>
        <begin position="1"/>
        <end position="16"/>
    </location>
</feature>
<feature type="compositionally biased region" description="Polar residues" evidence="9">
    <location>
        <begin position="51"/>
        <end position="62"/>
    </location>
</feature>
<dbReference type="Pfam" id="PF00690">
    <property type="entry name" value="Cation_ATPase_N"/>
    <property type="match status" value="1"/>
</dbReference>
<dbReference type="OrthoDB" id="158672at2759"/>
<dbReference type="InterPro" id="IPR023299">
    <property type="entry name" value="ATPase_P-typ_cyto_dom_N"/>
</dbReference>
<evidence type="ECO:0000256" key="9">
    <source>
        <dbReference type="SAM" id="MobiDB-lite"/>
    </source>
</evidence>
<dbReference type="SMART" id="SM00831">
    <property type="entry name" value="Cation_ATPase_N"/>
    <property type="match status" value="1"/>
</dbReference>
<dbReference type="InterPro" id="IPR018303">
    <property type="entry name" value="ATPase_P-typ_P_site"/>
</dbReference>
<evidence type="ECO:0000256" key="2">
    <source>
        <dbReference type="ARBA" id="ARBA00022475"/>
    </source>
</evidence>
<reference evidence="12 13" key="1">
    <citation type="submission" date="2017-01" db="EMBL/GenBank/DDBJ databases">
        <title>Draft genome sequence of Diplodia seriata F98.1, a fungal species involved in grapevine trunk diseases.</title>
        <authorList>
            <person name="Robert-Siegwald G."/>
            <person name="Vallet J."/>
            <person name="Abou-Mansour E."/>
            <person name="Xu J."/>
            <person name="Rey P."/>
            <person name="Bertsch C."/>
            <person name="Rego C."/>
            <person name="Larignon P."/>
            <person name="Fontaine F."/>
            <person name="Lebrun M.-H."/>
        </authorList>
    </citation>
    <scope>NUCLEOTIDE SEQUENCE [LARGE SCALE GENOMIC DNA]</scope>
    <source>
        <strain evidence="12 13">F98.1</strain>
    </source>
</reference>
<dbReference type="InterPro" id="IPR001757">
    <property type="entry name" value="P_typ_ATPase"/>
</dbReference>
<feature type="transmembrane region" description="Helical" evidence="10">
    <location>
        <begin position="169"/>
        <end position="192"/>
    </location>
</feature>
<feature type="transmembrane region" description="Helical" evidence="10">
    <location>
        <begin position="395"/>
        <end position="414"/>
    </location>
</feature>
<dbReference type="InterPro" id="IPR008250">
    <property type="entry name" value="ATPase_P-typ_transduc_dom_A_sf"/>
</dbReference>
<accession>A0A1S8B4Q3</accession>
<evidence type="ECO:0000313" key="13">
    <source>
        <dbReference type="Proteomes" id="UP000190776"/>
    </source>
</evidence>
<dbReference type="Gene3D" id="3.40.1110.10">
    <property type="entry name" value="Calcium-transporting ATPase, cytoplasmic domain N"/>
    <property type="match status" value="1"/>
</dbReference>
<dbReference type="InterPro" id="IPR050510">
    <property type="entry name" value="Cation_transp_ATPase_P-type"/>
</dbReference>
<dbReference type="SFLD" id="SFLDS00003">
    <property type="entry name" value="Haloacid_Dehalogenase"/>
    <property type="match status" value="1"/>
</dbReference>
<dbReference type="Gene3D" id="1.20.1110.10">
    <property type="entry name" value="Calcium-transporting ATPase, transmembrane domain"/>
    <property type="match status" value="1"/>
</dbReference>
<dbReference type="SUPFAM" id="SSF81660">
    <property type="entry name" value="Metal cation-transporting ATPase, ATP-binding domain N"/>
    <property type="match status" value="1"/>
</dbReference>
<dbReference type="Pfam" id="PF00122">
    <property type="entry name" value="E1-E2_ATPase"/>
    <property type="match status" value="1"/>
</dbReference>
<dbReference type="Pfam" id="PF13246">
    <property type="entry name" value="Cation_ATPase"/>
    <property type="match status" value="1"/>
</dbReference>
<dbReference type="GO" id="GO:0036376">
    <property type="term" value="P:sodium ion export across plasma membrane"/>
    <property type="evidence" value="ECO:0007669"/>
    <property type="project" value="TreeGrafter"/>
</dbReference>
<dbReference type="Gene3D" id="3.40.50.1000">
    <property type="entry name" value="HAD superfamily/HAD-like"/>
    <property type="match status" value="1"/>
</dbReference>
<dbReference type="FunFam" id="3.40.50.1000:FF:000001">
    <property type="entry name" value="Phospholipid-transporting ATPase IC"/>
    <property type="match status" value="1"/>
</dbReference>
<gene>
    <name evidence="12" type="ORF">BK809_0006703</name>
</gene>
<dbReference type="GO" id="GO:0005391">
    <property type="term" value="F:P-type sodium:potassium-exchanging transporter activity"/>
    <property type="evidence" value="ECO:0007669"/>
    <property type="project" value="TreeGrafter"/>
</dbReference>
<dbReference type="GO" id="GO:0005524">
    <property type="term" value="F:ATP binding"/>
    <property type="evidence" value="ECO:0007669"/>
    <property type="project" value="UniProtKB-KW"/>
</dbReference>
<dbReference type="NCBIfam" id="TIGR01494">
    <property type="entry name" value="ATPase_P-type"/>
    <property type="match status" value="1"/>
</dbReference>
<dbReference type="GO" id="GO:0030007">
    <property type="term" value="P:intracellular potassium ion homeostasis"/>
    <property type="evidence" value="ECO:0007669"/>
    <property type="project" value="TreeGrafter"/>
</dbReference>
<dbReference type="GO" id="GO:0016887">
    <property type="term" value="F:ATP hydrolysis activity"/>
    <property type="evidence" value="ECO:0007669"/>
    <property type="project" value="InterPro"/>
</dbReference>
<dbReference type="EMBL" id="MSZU01000114">
    <property type="protein sequence ID" value="OMP82393.1"/>
    <property type="molecule type" value="Genomic_DNA"/>
</dbReference>
<proteinExistence type="predicted"/>
<dbReference type="GO" id="GO:1990573">
    <property type="term" value="P:potassium ion import across plasma membrane"/>
    <property type="evidence" value="ECO:0007669"/>
    <property type="project" value="TreeGrafter"/>
</dbReference>
<evidence type="ECO:0000313" key="12">
    <source>
        <dbReference type="EMBL" id="OMP82393.1"/>
    </source>
</evidence>
<keyword evidence="3 10" id="KW-0812">Transmembrane</keyword>
<dbReference type="PROSITE" id="PS00154">
    <property type="entry name" value="ATPASE_E1_E2"/>
    <property type="match status" value="1"/>
</dbReference>
<dbReference type="Pfam" id="PF00689">
    <property type="entry name" value="Cation_ATPase_C"/>
    <property type="match status" value="1"/>
</dbReference>
<feature type="transmembrane region" description="Helical" evidence="10">
    <location>
        <begin position="1076"/>
        <end position="1094"/>
    </location>
</feature>
<keyword evidence="5" id="KW-0067">ATP-binding</keyword>
<feature type="transmembrane region" description="Helical" evidence="10">
    <location>
        <begin position="363"/>
        <end position="389"/>
    </location>
</feature>
<dbReference type="PANTHER" id="PTHR43294:SF21">
    <property type="entry name" value="CATION TRANSPORTING ATPASE"/>
    <property type="match status" value="1"/>
</dbReference>
<dbReference type="InterPro" id="IPR006068">
    <property type="entry name" value="ATPase_P-typ_cation-transptr_C"/>
</dbReference>
<evidence type="ECO:0000256" key="5">
    <source>
        <dbReference type="ARBA" id="ARBA00022840"/>
    </source>
</evidence>
<dbReference type="SUPFAM" id="SSF56784">
    <property type="entry name" value="HAD-like"/>
    <property type="match status" value="1"/>
</dbReference>
<name>A0A1S8B4Q3_9PEZI</name>
<protein>
    <submittedName>
        <fullName evidence="12">Sodium/potassium-transporting ATPase subunit alpha-A</fullName>
    </submittedName>
</protein>
<dbReference type="GO" id="GO:0006883">
    <property type="term" value="P:intracellular sodium ion homeostasis"/>
    <property type="evidence" value="ECO:0007669"/>
    <property type="project" value="TreeGrafter"/>
</dbReference>
<feature type="transmembrane region" description="Helical" evidence="10">
    <location>
        <begin position="1106"/>
        <end position="1125"/>
    </location>
</feature>
<organism evidence="12 13">
    <name type="scientific">Diplodia seriata</name>
    <dbReference type="NCBI Taxonomy" id="420778"/>
    <lineage>
        <taxon>Eukaryota</taxon>
        <taxon>Fungi</taxon>
        <taxon>Dikarya</taxon>
        <taxon>Ascomycota</taxon>
        <taxon>Pezizomycotina</taxon>
        <taxon>Dothideomycetes</taxon>
        <taxon>Dothideomycetes incertae sedis</taxon>
        <taxon>Botryosphaeriales</taxon>
        <taxon>Botryosphaeriaceae</taxon>
        <taxon>Diplodia</taxon>
    </lineage>
</organism>
<keyword evidence="8 10" id="KW-0472">Membrane</keyword>
<keyword evidence="2" id="KW-1003">Cell membrane</keyword>
<comment type="subcellular location">
    <subcellularLocation>
        <location evidence="1">Cell membrane</location>
        <topology evidence="1">Multi-pass membrane protein</topology>
    </subcellularLocation>
</comment>
<dbReference type="InterPro" id="IPR036412">
    <property type="entry name" value="HAD-like_sf"/>
</dbReference>
<dbReference type="Proteomes" id="UP000190776">
    <property type="component" value="Unassembled WGS sequence"/>
</dbReference>
<dbReference type="GO" id="GO:1902600">
    <property type="term" value="P:proton transmembrane transport"/>
    <property type="evidence" value="ECO:0007669"/>
    <property type="project" value="TreeGrafter"/>
</dbReference>
<sequence length="1146" mass="126581">MTDQPSHSQLAQPSTDLDNDPDLISAAPNRIRYAEDVEALRRRSLRRRASNTSDLSARTSRSFARREVDPGVALPIQFRTLSFNVEHTQAKAVEELELKQKEKAKSKKKLGSEFDYATVDWHTITTQDLCIRLSTSLQQGLSADGAARKLKEYGPNAPSPPPSTWFRRLVGYFFGGFGTILLTASILVFVAWKPLGDPPAPANLALAIVLLVVFFINAAFNFYQDWSSSRVMSSIKTMLPEECLLLRDGTKQHHPGADIVPGDVLYLKMGDKLSADVRFVEVSPDAKFDRSILTGETAPLRGTVDSTDDNFLETACIGMAGTHIVSGSAVGVVIGTGDHSVFGRLAKLTSAPKTGLTSLEKEIYYFVGIIVSIMITMVVIVIAVWASWLRRDHPGWINVSLLIVDCVSVAVAFIPEVRDCLQILCFFANSHQGLPIAVTASLTIVANIMRQNAILCKSLKTVETLGSVSVICSDKTGTLTKNQMRVTDCLVGCDALTATEAVGKVQLSRVAVNITEPSLGCKQLAIVGSVCNAGEFDASTMAKPLSERKINGDATDTAVLRFSEGLLPVHETRQKWRNVYRVAFNSKNKFMIQVAQRDAYEPSNDALFDNDNPKPEDQVLMIKGAPDILLPRCTRFMDYEGHAQPLTESDRHLLDEAKNIYSKQGKRVILLAQKILPKHISGLSIESAQYENAIMDEANRGFLLIGLVAIVDPPRDEIPEVVKTLRGAGIKIFMVTGDFQLTAAAIAAECGIITNPPEEIHDIRSLSMKYTPPLGEKSIETLPPTPTMSGTPRSLVISGGDMNALTDEQWDALCKYDEIVFARTTPEQKLRIVTELQARQETVGMTGDGVNDAPSLKQADIGIAMGGGSDIAIEAADMVLLESFAAVVEAVKYGRVVFDNLKKTICYLLPAGSFSEFWPVMTNVLFGLPQVLSSFLMIIICCFTDCAAATAIAYEKPEADVLLQRPRNPRKDRLVDWKLILHAYGIIGVIQSVSSFAMAYWYCQRQGLPFSTLWFGFGAVPNGMSLERSQQILNHASSIYFVNLVVMQWFNLMAVRTRRLSLLQHPPLWVKETRNLWLFPAILFSLCIAFLFLYPQRLQEVLATTSVPVEHWFLPMAFGMGILLLDETRKWAARKWPRGWVARMAW</sequence>
<dbReference type="InterPro" id="IPR023298">
    <property type="entry name" value="ATPase_P-typ_TM_dom_sf"/>
</dbReference>
<dbReference type="Gene3D" id="2.70.150.10">
    <property type="entry name" value="Calcium-transporting ATPase, cytoplasmic transduction domain A"/>
    <property type="match status" value="1"/>
</dbReference>
<comment type="caution">
    <text evidence="12">The sequence shown here is derived from an EMBL/GenBank/DDBJ whole genome shotgun (WGS) entry which is preliminary data.</text>
</comment>
<feature type="transmembrane region" description="Helical" evidence="10">
    <location>
        <begin position="204"/>
        <end position="223"/>
    </location>
</feature>
<dbReference type="InterPro" id="IPR044492">
    <property type="entry name" value="P_typ_ATPase_HD_dom"/>
</dbReference>
<evidence type="ECO:0000256" key="8">
    <source>
        <dbReference type="ARBA" id="ARBA00023136"/>
    </source>
</evidence>
<evidence type="ECO:0000256" key="7">
    <source>
        <dbReference type="ARBA" id="ARBA00022989"/>
    </source>
</evidence>
<evidence type="ECO:0000256" key="10">
    <source>
        <dbReference type="SAM" id="Phobius"/>
    </source>
</evidence>
<keyword evidence="7 10" id="KW-1133">Transmembrane helix</keyword>
<keyword evidence="6" id="KW-1278">Translocase</keyword>
<feature type="transmembrane region" description="Helical" evidence="10">
    <location>
        <begin position="1032"/>
        <end position="1055"/>
    </location>
</feature>
<dbReference type="PRINTS" id="PR00119">
    <property type="entry name" value="CATATPASE"/>
</dbReference>
<keyword evidence="4" id="KW-0547">Nucleotide-binding</keyword>
<dbReference type="InterPro" id="IPR059000">
    <property type="entry name" value="ATPase_P-type_domA"/>
</dbReference>
<dbReference type="STRING" id="420778.A0A1S8B4Q3"/>
<dbReference type="SUPFAM" id="SSF81653">
    <property type="entry name" value="Calcium ATPase, transduction domain A"/>
    <property type="match status" value="1"/>
</dbReference>
<dbReference type="InterPro" id="IPR004014">
    <property type="entry name" value="ATPase_P-typ_cation-transptr_N"/>
</dbReference>
<feature type="region of interest" description="Disordered" evidence="9">
    <location>
        <begin position="1"/>
        <end position="24"/>
    </location>
</feature>